<protein>
    <recommendedName>
        <fullName evidence="4">Endonuclease/exonuclease/phosphatase domain-containing protein</fullName>
    </recommendedName>
</protein>
<name>A0A074ZLM5_OPIVI</name>
<dbReference type="SUPFAM" id="SSF56219">
    <property type="entry name" value="DNase I-like"/>
    <property type="match status" value="1"/>
</dbReference>
<organism evidence="2 3">
    <name type="scientific">Opisthorchis viverrini</name>
    <name type="common">Southeast Asian liver fluke</name>
    <dbReference type="NCBI Taxonomy" id="6198"/>
    <lineage>
        <taxon>Eukaryota</taxon>
        <taxon>Metazoa</taxon>
        <taxon>Spiralia</taxon>
        <taxon>Lophotrochozoa</taxon>
        <taxon>Platyhelminthes</taxon>
        <taxon>Trematoda</taxon>
        <taxon>Digenea</taxon>
        <taxon>Opisthorchiida</taxon>
        <taxon>Opisthorchiata</taxon>
        <taxon>Opisthorchiidae</taxon>
        <taxon>Opisthorchis</taxon>
    </lineage>
</organism>
<dbReference type="GeneID" id="20319038"/>
<evidence type="ECO:0000313" key="2">
    <source>
        <dbReference type="EMBL" id="KER28253.1"/>
    </source>
</evidence>
<dbReference type="KEGG" id="ovi:T265_04856"/>
<dbReference type="OrthoDB" id="6274754at2759"/>
<dbReference type="CTD" id="20319038"/>
<gene>
    <name evidence="2" type="ORF">T265_04856</name>
</gene>
<dbReference type="EMBL" id="KL596703">
    <property type="protein sequence ID" value="KER28253.1"/>
    <property type="molecule type" value="Genomic_DNA"/>
</dbReference>
<dbReference type="RefSeq" id="XP_009167974.1">
    <property type="nucleotide sequence ID" value="XM_009169710.1"/>
</dbReference>
<dbReference type="Proteomes" id="UP000054324">
    <property type="component" value="Unassembled WGS sequence"/>
</dbReference>
<sequence length="258" mass="28760">MGVLKELQTETVEIFAHGQKDLSPQSQKVRADLAHTERKNLASEKQPQKPRRQESADQPGHSTFGSSPSEAEETVLECLSTNCLGLSNRLGDVKQSAYIDQPSINALTETWLTRDVTDAATLPYQCRSSSLTQPRTLLRCTVGPNTDARVLFPPSRTLEQLSSNYHFTHLLLVGGFNAPKASWIEFQRVQSGGLFAAALIEVVHQSAWTQNVVAPTRYRAGQKPSLLDFVITNGRHFVDQRHYDDTITGHATKLLFRY</sequence>
<accession>A0A074ZLM5</accession>
<feature type="region of interest" description="Disordered" evidence="1">
    <location>
        <begin position="18"/>
        <end position="71"/>
    </location>
</feature>
<reference evidence="2 3" key="1">
    <citation type="submission" date="2013-11" db="EMBL/GenBank/DDBJ databases">
        <title>Opisthorchis viverrini - life in the bile duct.</title>
        <authorList>
            <person name="Young N.D."/>
            <person name="Nagarajan N."/>
            <person name="Lin S.J."/>
            <person name="Korhonen P.K."/>
            <person name="Jex A.R."/>
            <person name="Hall R.S."/>
            <person name="Safavi-Hemami H."/>
            <person name="Kaewkong W."/>
            <person name="Bertrand D."/>
            <person name="Gao S."/>
            <person name="Seet Q."/>
            <person name="Wongkham S."/>
            <person name="Teh B.T."/>
            <person name="Wongkham C."/>
            <person name="Intapan P.M."/>
            <person name="Maleewong W."/>
            <person name="Yang X."/>
            <person name="Hu M."/>
            <person name="Wang Z."/>
            <person name="Hofmann A."/>
            <person name="Sternberg P.W."/>
            <person name="Tan P."/>
            <person name="Wang J."/>
            <person name="Gasser R.B."/>
        </authorList>
    </citation>
    <scope>NUCLEOTIDE SEQUENCE [LARGE SCALE GENOMIC DNA]</scope>
</reference>
<feature type="compositionally biased region" description="Basic and acidic residues" evidence="1">
    <location>
        <begin position="29"/>
        <end position="42"/>
    </location>
</feature>
<dbReference type="InterPro" id="IPR036691">
    <property type="entry name" value="Endo/exonu/phosph_ase_sf"/>
</dbReference>
<keyword evidence="3" id="KW-1185">Reference proteome</keyword>
<proteinExistence type="predicted"/>
<evidence type="ECO:0000256" key="1">
    <source>
        <dbReference type="SAM" id="MobiDB-lite"/>
    </source>
</evidence>
<evidence type="ECO:0008006" key="4">
    <source>
        <dbReference type="Google" id="ProtNLM"/>
    </source>
</evidence>
<dbReference type="STRING" id="6198.A0A074ZLM5"/>
<evidence type="ECO:0000313" key="3">
    <source>
        <dbReference type="Proteomes" id="UP000054324"/>
    </source>
</evidence>
<feature type="compositionally biased region" description="Polar residues" evidence="1">
    <location>
        <begin position="60"/>
        <end position="69"/>
    </location>
</feature>
<dbReference type="AlphaFoldDB" id="A0A074ZLM5"/>